<protein>
    <submittedName>
        <fullName evidence="2">Uncharacterized protein</fullName>
    </submittedName>
</protein>
<name>A0A1X7UP61_AMPQE</name>
<keyword evidence="1" id="KW-0812">Transmembrane</keyword>
<sequence>MLRRNIDVPLGLVNNAIGTVMGIFASRISINFDHIDVTCDIERFTSRYMLSKNLYVLRKQFPLILMLLLFINVRASR</sequence>
<accession>A0A1X7UP61</accession>
<evidence type="ECO:0000313" key="2">
    <source>
        <dbReference type="EnsemblMetazoa" id="Aqu2.1.29780_001"/>
    </source>
</evidence>
<evidence type="ECO:0000256" key="1">
    <source>
        <dbReference type="SAM" id="Phobius"/>
    </source>
</evidence>
<reference evidence="2" key="1">
    <citation type="submission" date="2017-05" db="UniProtKB">
        <authorList>
            <consortium name="EnsemblMetazoa"/>
        </authorList>
    </citation>
    <scope>IDENTIFICATION</scope>
</reference>
<proteinExistence type="predicted"/>
<feature type="transmembrane region" description="Helical" evidence="1">
    <location>
        <begin position="12"/>
        <end position="30"/>
    </location>
</feature>
<keyword evidence="1" id="KW-0472">Membrane</keyword>
<dbReference type="AlphaFoldDB" id="A0A1X7UP61"/>
<organism evidence="2">
    <name type="scientific">Amphimedon queenslandica</name>
    <name type="common">Sponge</name>
    <dbReference type="NCBI Taxonomy" id="400682"/>
    <lineage>
        <taxon>Eukaryota</taxon>
        <taxon>Metazoa</taxon>
        <taxon>Porifera</taxon>
        <taxon>Demospongiae</taxon>
        <taxon>Heteroscleromorpha</taxon>
        <taxon>Haplosclerida</taxon>
        <taxon>Niphatidae</taxon>
        <taxon>Amphimedon</taxon>
    </lineage>
</organism>
<dbReference type="EnsemblMetazoa" id="Aqu2.1.29780_001">
    <property type="protein sequence ID" value="Aqu2.1.29780_001"/>
    <property type="gene ID" value="Aqu2.1.29780"/>
</dbReference>
<feature type="transmembrane region" description="Helical" evidence="1">
    <location>
        <begin position="55"/>
        <end position="73"/>
    </location>
</feature>
<keyword evidence="1" id="KW-1133">Transmembrane helix</keyword>
<dbReference type="InParanoid" id="A0A1X7UP61"/>